<name>A0A371D5B0_9APHY</name>
<evidence type="ECO:0000259" key="6">
    <source>
        <dbReference type="PROSITE" id="PS50865"/>
    </source>
</evidence>
<dbReference type="AlphaFoldDB" id="A0A371D5B0"/>
<evidence type="ECO:0000256" key="2">
    <source>
        <dbReference type="ARBA" id="ARBA00022771"/>
    </source>
</evidence>
<evidence type="ECO:0000256" key="3">
    <source>
        <dbReference type="ARBA" id="ARBA00022833"/>
    </source>
</evidence>
<evidence type="ECO:0000256" key="5">
    <source>
        <dbReference type="SAM" id="MobiDB-lite"/>
    </source>
</evidence>
<evidence type="ECO:0000313" key="7">
    <source>
        <dbReference type="EMBL" id="RDX47720.1"/>
    </source>
</evidence>
<dbReference type="PROSITE" id="PS50865">
    <property type="entry name" value="ZF_MYND_2"/>
    <property type="match status" value="1"/>
</dbReference>
<dbReference type="Gene3D" id="6.10.140.2220">
    <property type="match status" value="1"/>
</dbReference>
<keyword evidence="2 4" id="KW-0863">Zinc-finger</keyword>
<keyword evidence="3" id="KW-0862">Zinc</keyword>
<keyword evidence="8" id="KW-1185">Reference proteome</keyword>
<dbReference type="EMBL" id="KZ857416">
    <property type="protein sequence ID" value="RDX47720.1"/>
    <property type="molecule type" value="Genomic_DNA"/>
</dbReference>
<dbReference type="InterPro" id="IPR002893">
    <property type="entry name" value="Znf_MYND"/>
</dbReference>
<dbReference type="Pfam" id="PF01753">
    <property type="entry name" value="zf-MYND"/>
    <property type="match status" value="1"/>
</dbReference>
<reference evidence="7 8" key="1">
    <citation type="journal article" date="2018" name="Biotechnol. Biofuels">
        <title>Integrative visual omics of the white-rot fungus Polyporus brumalis exposes the biotechnological potential of its oxidative enzymes for delignifying raw plant biomass.</title>
        <authorList>
            <person name="Miyauchi S."/>
            <person name="Rancon A."/>
            <person name="Drula E."/>
            <person name="Hage H."/>
            <person name="Chaduli D."/>
            <person name="Favel A."/>
            <person name="Grisel S."/>
            <person name="Henrissat B."/>
            <person name="Herpoel-Gimbert I."/>
            <person name="Ruiz-Duenas F.J."/>
            <person name="Chevret D."/>
            <person name="Hainaut M."/>
            <person name="Lin J."/>
            <person name="Wang M."/>
            <person name="Pangilinan J."/>
            <person name="Lipzen A."/>
            <person name="Lesage-Meessen L."/>
            <person name="Navarro D."/>
            <person name="Riley R."/>
            <person name="Grigoriev I.V."/>
            <person name="Zhou S."/>
            <person name="Raouche S."/>
            <person name="Rosso M.N."/>
        </authorList>
    </citation>
    <scope>NUCLEOTIDE SEQUENCE [LARGE SCALE GENOMIC DNA]</scope>
    <source>
        <strain evidence="7 8">BRFM 1820</strain>
    </source>
</reference>
<dbReference type="STRING" id="139420.A0A371D5B0"/>
<gene>
    <name evidence="7" type="ORF">OH76DRAFT_1405515</name>
</gene>
<protein>
    <recommendedName>
        <fullName evidence="6">MYND-type domain-containing protein</fullName>
    </recommendedName>
</protein>
<feature type="domain" description="MYND-type" evidence="6">
    <location>
        <begin position="12"/>
        <end position="56"/>
    </location>
</feature>
<dbReference type="OrthoDB" id="4851849at2759"/>
<dbReference type="GO" id="GO:0008270">
    <property type="term" value="F:zinc ion binding"/>
    <property type="evidence" value="ECO:0007669"/>
    <property type="project" value="UniProtKB-KW"/>
</dbReference>
<dbReference type="SUPFAM" id="SSF144232">
    <property type="entry name" value="HIT/MYND zinc finger-like"/>
    <property type="match status" value="1"/>
</dbReference>
<proteinExistence type="predicted"/>
<sequence length="415" mass="47558">MNSSSDERHCAGSSCDEDEGNLKSSSEMKRCAGCRKVWYCTTACQNDHWRFHIFDCKAGQAISTVYYLARDMGNDLIPVHHQTRVDYGFEKAERMVGGNAQNKLCGLYQGLLRYLDVPCKDLRRWQKEGTLIENIKATYESRLPPQNRGGYYPWFLEHQYLLDGKPVNEEMEIRQTDGQVESMLRRGWVYAGGASSDSLERIRSGMEALPEHKRSCFQLCSALLTGTHPPPAVELWLKFGFVARDDELDHARKYKELIGNCTFDELCEAYETSSIPALFDSYDIRFLDEWDGRHHCFLDVMSGSPTAFKSVWVLKHYIDQLDAADPHSPPTPAPSVQWDYGYVNCKNPEEVKLLDKLYAQLLREKARDVNPLELHAACLKGELLEFAKRFVTLAPWTAKYTRLLKNAYPLNPPPF</sequence>
<feature type="compositionally biased region" description="Basic and acidic residues" evidence="5">
    <location>
        <begin position="1"/>
        <end position="10"/>
    </location>
</feature>
<keyword evidence="1" id="KW-0479">Metal-binding</keyword>
<evidence type="ECO:0000256" key="1">
    <source>
        <dbReference type="ARBA" id="ARBA00022723"/>
    </source>
</evidence>
<organism evidence="7 8">
    <name type="scientific">Lentinus brumalis</name>
    <dbReference type="NCBI Taxonomy" id="2498619"/>
    <lineage>
        <taxon>Eukaryota</taxon>
        <taxon>Fungi</taxon>
        <taxon>Dikarya</taxon>
        <taxon>Basidiomycota</taxon>
        <taxon>Agaricomycotina</taxon>
        <taxon>Agaricomycetes</taxon>
        <taxon>Polyporales</taxon>
        <taxon>Polyporaceae</taxon>
        <taxon>Lentinus</taxon>
    </lineage>
</organism>
<dbReference type="Proteomes" id="UP000256964">
    <property type="component" value="Unassembled WGS sequence"/>
</dbReference>
<feature type="region of interest" description="Disordered" evidence="5">
    <location>
        <begin position="1"/>
        <end position="23"/>
    </location>
</feature>
<evidence type="ECO:0000313" key="8">
    <source>
        <dbReference type="Proteomes" id="UP000256964"/>
    </source>
</evidence>
<evidence type="ECO:0000256" key="4">
    <source>
        <dbReference type="PROSITE-ProRule" id="PRU00134"/>
    </source>
</evidence>
<accession>A0A371D5B0</accession>